<accession>A0A644X951</accession>
<keyword evidence="3" id="KW-0378">Hydrolase</keyword>
<dbReference type="PANTHER" id="PTHR30417:SF1">
    <property type="entry name" value="N-ACETYLMURAMOYL-L-ALANINE AMIDASE AMID"/>
    <property type="match status" value="1"/>
</dbReference>
<feature type="domain" description="N-acetylmuramoyl-L-alanine amidase" evidence="5">
    <location>
        <begin position="49"/>
        <end position="211"/>
    </location>
</feature>
<proteinExistence type="predicted"/>
<dbReference type="PANTHER" id="PTHR30417">
    <property type="entry name" value="N-ACETYLMURAMOYL-L-ALANINE AMIDASE AMID"/>
    <property type="match status" value="1"/>
</dbReference>
<evidence type="ECO:0000256" key="1">
    <source>
        <dbReference type="ARBA" id="ARBA00001561"/>
    </source>
</evidence>
<dbReference type="AlphaFoldDB" id="A0A644X951"/>
<comment type="catalytic activity">
    <reaction evidence="1">
        <text>Hydrolyzes the link between N-acetylmuramoyl residues and L-amino acid residues in certain cell-wall glycopeptides.</text>
        <dbReference type="EC" id="3.5.1.28"/>
    </reaction>
</comment>
<keyword evidence="4" id="KW-0961">Cell wall biogenesis/degradation</keyword>
<dbReference type="GO" id="GO:0009254">
    <property type="term" value="P:peptidoglycan turnover"/>
    <property type="evidence" value="ECO:0007669"/>
    <property type="project" value="TreeGrafter"/>
</dbReference>
<dbReference type="GO" id="GO:0009253">
    <property type="term" value="P:peptidoglycan catabolic process"/>
    <property type="evidence" value="ECO:0007669"/>
    <property type="project" value="InterPro"/>
</dbReference>
<reference evidence="6" key="1">
    <citation type="submission" date="2019-08" db="EMBL/GenBank/DDBJ databases">
        <authorList>
            <person name="Kucharzyk K."/>
            <person name="Murdoch R.W."/>
            <person name="Higgins S."/>
            <person name="Loffler F."/>
        </authorList>
    </citation>
    <scope>NUCLEOTIDE SEQUENCE</scope>
</reference>
<dbReference type="GO" id="GO:0071555">
    <property type="term" value="P:cell wall organization"/>
    <property type="evidence" value="ECO:0007669"/>
    <property type="project" value="UniProtKB-KW"/>
</dbReference>
<gene>
    <name evidence="6" type="ORF">SDC9_59059</name>
</gene>
<evidence type="ECO:0000259" key="5">
    <source>
        <dbReference type="SMART" id="SM00644"/>
    </source>
</evidence>
<dbReference type="SUPFAM" id="SSF55846">
    <property type="entry name" value="N-acetylmuramoyl-L-alanine amidase-like"/>
    <property type="match status" value="1"/>
</dbReference>
<dbReference type="EC" id="3.5.1.28" evidence="2"/>
<dbReference type="CDD" id="cd06583">
    <property type="entry name" value="PGRP"/>
    <property type="match status" value="1"/>
</dbReference>
<evidence type="ECO:0000256" key="3">
    <source>
        <dbReference type="ARBA" id="ARBA00022801"/>
    </source>
</evidence>
<dbReference type="GO" id="GO:0008745">
    <property type="term" value="F:N-acetylmuramoyl-L-alanine amidase activity"/>
    <property type="evidence" value="ECO:0007669"/>
    <property type="project" value="UniProtKB-EC"/>
</dbReference>
<evidence type="ECO:0000256" key="4">
    <source>
        <dbReference type="ARBA" id="ARBA00023316"/>
    </source>
</evidence>
<dbReference type="Gene3D" id="3.40.80.10">
    <property type="entry name" value="Peptidoglycan recognition protein-like"/>
    <property type="match status" value="1"/>
</dbReference>
<organism evidence="6">
    <name type="scientific">bioreactor metagenome</name>
    <dbReference type="NCBI Taxonomy" id="1076179"/>
    <lineage>
        <taxon>unclassified sequences</taxon>
        <taxon>metagenomes</taxon>
        <taxon>ecological metagenomes</taxon>
    </lineage>
</organism>
<dbReference type="SMART" id="SM00644">
    <property type="entry name" value="Ami_2"/>
    <property type="match status" value="1"/>
</dbReference>
<dbReference type="InterPro" id="IPR036505">
    <property type="entry name" value="Amidase/PGRP_sf"/>
</dbReference>
<name>A0A644X951_9ZZZZ</name>
<protein>
    <recommendedName>
        <fullName evidence="2">N-acetylmuramoyl-L-alanine amidase</fullName>
        <ecNumber evidence="2">3.5.1.28</ecNumber>
    </recommendedName>
</protein>
<dbReference type="EMBL" id="VSSQ01002011">
    <property type="protein sequence ID" value="MPM12705.1"/>
    <property type="molecule type" value="Genomic_DNA"/>
</dbReference>
<dbReference type="InterPro" id="IPR051206">
    <property type="entry name" value="NAMLAA_amidase_2"/>
</dbReference>
<dbReference type="InterPro" id="IPR002502">
    <property type="entry name" value="Amidase_domain"/>
</dbReference>
<evidence type="ECO:0000256" key="2">
    <source>
        <dbReference type="ARBA" id="ARBA00011901"/>
    </source>
</evidence>
<evidence type="ECO:0000313" key="6">
    <source>
        <dbReference type="EMBL" id="MPM12705.1"/>
    </source>
</evidence>
<sequence>MSIITEDEKLELNCGEIPAAELSGETGPIRAKLAPDSSGLDINTDYPASTKNYTAMSGRTIKYIVIHYVGTNGTAYSVAKYFQTPGRNSSAHYVVGLARENGRIYQLVAPQHKAWHCGTSGKYYHPECRNANSIGIETACRNDTSDLTASSLGWYFDDVTVEALVRLTKLLMNEYGIDADHVVRHYDVTHKTCPAMWVHDEAAWRAFKLRLIEGNATVLVAAVAAKIGLLSPDYWVKVLTGGAVPRAEHVKALLEKVCAAKGLKYSYQGADGILNLNSDDYWTAVLAGKATAGAATVTALFEKIYVAI</sequence>
<comment type="caution">
    <text evidence="6">The sequence shown here is derived from an EMBL/GenBank/DDBJ whole genome shotgun (WGS) entry which is preliminary data.</text>
</comment>
<dbReference type="Pfam" id="PF01510">
    <property type="entry name" value="Amidase_2"/>
    <property type="match status" value="1"/>
</dbReference>